<accession>A0A6J4KXC1</accession>
<feature type="non-terminal residue" evidence="1">
    <location>
        <position position="1"/>
    </location>
</feature>
<feature type="non-terminal residue" evidence="1">
    <location>
        <position position="44"/>
    </location>
</feature>
<protein>
    <submittedName>
        <fullName evidence="1">Uncharacterized protein</fullName>
    </submittedName>
</protein>
<gene>
    <name evidence="1" type="ORF">AVDCRST_MAG56-6667</name>
</gene>
<organism evidence="1">
    <name type="scientific">uncultured Cytophagales bacterium</name>
    <dbReference type="NCBI Taxonomy" id="158755"/>
    <lineage>
        <taxon>Bacteria</taxon>
        <taxon>Pseudomonadati</taxon>
        <taxon>Bacteroidota</taxon>
        <taxon>Sphingobacteriia</taxon>
        <taxon>Sphingobacteriales</taxon>
        <taxon>environmental samples</taxon>
    </lineage>
</organism>
<reference evidence="1" key="1">
    <citation type="submission" date="2020-02" db="EMBL/GenBank/DDBJ databases">
        <authorList>
            <person name="Meier V. D."/>
        </authorList>
    </citation>
    <scope>NUCLEOTIDE SEQUENCE</scope>
    <source>
        <strain evidence="1">AVDCRST_MAG56</strain>
    </source>
</reference>
<sequence length="44" mass="4768">APFPPAYPNAPVRNPAPGFSVRRRVLRVALAGGLRTFRPPRTGL</sequence>
<proteinExistence type="predicted"/>
<name>A0A6J4KXC1_9SPHI</name>
<dbReference type="EMBL" id="CADCTQ010000550">
    <property type="protein sequence ID" value="CAA9316632.1"/>
    <property type="molecule type" value="Genomic_DNA"/>
</dbReference>
<dbReference type="AlphaFoldDB" id="A0A6J4KXC1"/>
<evidence type="ECO:0000313" key="1">
    <source>
        <dbReference type="EMBL" id="CAA9316632.1"/>
    </source>
</evidence>